<feature type="coiled-coil region" evidence="7">
    <location>
        <begin position="363"/>
        <end position="390"/>
    </location>
</feature>
<feature type="domain" description="HAMP" evidence="10">
    <location>
        <begin position="203"/>
        <end position="256"/>
    </location>
</feature>
<dbReference type="PRINTS" id="PR00260">
    <property type="entry name" value="CHEMTRNSDUCR"/>
</dbReference>
<evidence type="ECO:0000256" key="4">
    <source>
        <dbReference type="ARBA" id="ARBA00023224"/>
    </source>
</evidence>
<dbReference type="InterPro" id="IPR003660">
    <property type="entry name" value="HAMP_dom"/>
</dbReference>
<dbReference type="Pfam" id="PF12729">
    <property type="entry name" value="4HB_MCP_1"/>
    <property type="match status" value="1"/>
</dbReference>
<sequence length="561" mass="60837">MSIGKKLNLVFLAIIVLLIASTTLSFFNLRNIEQKVDEALDVRVATVRSVDQIKLAGASQGLFARALVIEYTQTNDDNFVQFNTLLNEEMKRLDGLIMTEQMRGYYTGLAGAVDMFNQVAEQYLDAIRKGDTDRALDFVINDLQQANKDITAFSSEILTFQEEQLEEAMKASDATISMSKIISIAALVIVIIVSVMAIFYARRSITLPLVRIAKSTNTIATGDLTEPDLPVESKDEIGQLAVAFNTMKDNLKSLISNVQSNTEQLSAAAEELSASTEQVTATSVDVTRRVANTSENTQEAALSANESAHAMEETAVGVQRIAEFSQTLHSSSETARQRANNGETIIQHAREQIETINHSTVQVNELVQKLSQQTEEISEMTKAITEITEQTNLLALNAAIEAARAGEHGKGFAVVADEVRKLAEQSKSSAHKIVLLTSEIQVDTESVEKAVNNSLISVKDGVRIMGEAGEAFQAIEGAIEEMTTQIEEISATSQQLSASAEQVSASVNGIASGTTETATDIEMIAAAMEEQSATMEQVSEVAVSLSENAQGLQLEIQKFRV</sequence>
<gene>
    <name evidence="11" type="ORF">R6U77_02455</name>
</gene>
<dbReference type="InterPro" id="IPR024478">
    <property type="entry name" value="HlyB_4HB_MCP"/>
</dbReference>
<evidence type="ECO:0000259" key="9">
    <source>
        <dbReference type="PROSITE" id="PS50111"/>
    </source>
</evidence>
<reference evidence="11 12" key="1">
    <citation type="submission" date="2023-09" db="EMBL/GenBank/DDBJ databases">
        <authorList>
            <person name="Page C.A."/>
            <person name="Perez-Diaz I.M."/>
        </authorList>
    </citation>
    <scope>NUCLEOTIDE SEQUENCE [LARGE SCALE GENOMIC DNA]</scope>
    <source>
        <strain evidence="11 12">Ll15</strain>
    </source>
</reference>
<dbReference type="PROSITE" id="PS50885">
    <property type="entry name" value="HAMP"/>
    <property type="match status" value="1"/>
</dbReference>
<evidence type="ECO:0000256" key="5">
    <source>
        <dbReference type="ARBA" id="ARBA00029447"/>
    </source>
</evidence>
<comment type="subcellular location">
    <subcellularLocation>
        <location evidence="1">Cell membrane</location>
    </subcellularLocation>
</comment>
<keyword evidence="3 8" id="KW-0472">Membrane</keyword>
<evidence type="ECO:0000256" key="6">
    <source>
        <dbReference type="PROSITE-ProRule" id="PRU00284"/>
    </source>
</evidence>
<dbReference type="InterPro" id="IPR004090">
    <property type="entry name" value="Chemotax_Me-accpt_rcpt"/>
</dbReference>
<keyword evidence="7" id="KW-0175">Coiled coil</keyword>
<keyword evidence="12" id="KW-1185">Reference proteome</keyword>
<dbReference type="Gene3D" id="1.10.8.500">
    <property type="entry name" value="HAMP domain in histidine kinase"/>
    <property type="match status" value="1"/>
</dbReference>
<dbReference type="PANTHER" id="PTHR32089">
    <property type="entry name" value="METHYL-ACCEPTING CHEMOTAXIS PROTEIN MCPB"/>
    <property type="match status" value="1"/>
</dbReference>
<dbReference type="PROSITE" id="PS50111">
    <property type="entry name" value="CHEMOTAXIS_TRANSDUC_2"/>
    <property type="match status" value="1"/>
</dbReference>
<dbReference type="SMART" id="SM00304">
    <property type="entry name" value="HAMP"/>
    <property type="match status" value="1"/>
</dbReference>
<comment type="similarity">
    <text evidence="5">Belongs to the methyl-accepting chemotaxis (MCP) protein family.</text>
</comment>
<dbReference type="SMART" id="SM00283">
    <property type="entry name" value="MA"/>
    <property type="match status" value="1"/>
</dbReference>
<dbReference type="CDD" id="cd06225">
    <property type="entry name" value="HAMP"/>
    <property type="match status" value="1"/>
</dbReference>
<dbReference type="PANTHER" id="PTHR32089:SF112">
    <property type="entry name" value="LYSOZYME-LIKE PROTEIN-RELATED"/>
    <property type="match status" value="1"/>
</dbReference>
<dbReference type="Proteomes" id="UP001322664">
    <property type="component" value="Chromosome"/>
</dbReference>
<dbReference type="Pfam" id="PF00672">
    <property type="entry name" value="HAMP"/>
    <property type="match status" value="1"/>
</dbReference>
<evidence type="ECO:0000313" key="11">
    <source>
        <dbReference type="EMBL" id="WPK12578.1"/>
    </source>
</evidence>
<feature type="domain" description="Methyl-accepting transducer" evidence="9">
    <location>
        <begin position="275"/>
        <end position="511"/>
    </location>
</feature>
<evidence type="ECO:0000256" key="7">
    <source>
        <dbReference type="SAM" id="Coils"/>
    </source>
</evidence>
<feature type="transmembrane region" description="Helical" evidence="8">
    <location>
        <begin position="181"/>
        <end position="201"/>
    </location>
</feature>
<dbReference type="Gene3D" id="1.10.287.950">
    <property type="entry name" value="Methyl-accepting chemotaxis protein"/>
    <property type="match status" value="1"/>
</dbReference>
<evidence type="ECO:0000313" key="12">
    <source>
        <dbReference type="Proteomes" id="UP001322664"/>
    </source>
</evidence>
<name>A0ABZ0S061_9BACI</name>
<organism evidence="11 12">
    <name type="scientific">Lysinibacillus louembei</name>
    <dbReference type="NCBI Taxonomy" id="1470088"/>
    <lineage>
        <taxon>Bacteria</taxon>
        <taxon>Bacillati</taxon>
        <taxon>Bacillota</taxon>
        <taxon>Bacilli</taxon>
        <taxon>Bacillales</taxon>
        <taxon>Bacillaceae</taxon>
        <taxon>Lysinibacillus</taxon>
    </lineage>
</organism>
<protein>
    <submittedName>
        <fullName evidence="11">Methyl-accepting chemotaxis protein</fullName>
    </submittedName>
</protein>
<evidence type="ECO:0000256" key="1">
    <source>
        <dbReference type="ARBA" id="ARBA00004236"/>
    </source>
</evidence>
<dbReference type="InterPro" id="IPR004089">
    <property type="entry name" value="MCPsignal_dom"/>
</dbReference>
<dbReference type="Pfam" id="PF00015">
    <property type="entry name" value="MCPsignal"/>
    <property type="match status" value="1"/>
</dbReference>
<evidence type="ECO:0000256" key="3">
    <source>
        <dbReference type="ARBA" id="ARBA00023136"/>
    </source>
</evidence>
<dbReference type="SUPFAM" id="SSF58104">
    <property type="entry name" value="Methyl-accepting chemotaxis protein (MCP) signaling domain"/>
    <property type="match status" value="1"/>
</dbReference>
<dbReference type="CDD" id="cd11386">
    <property type="entry name" value="MCP_signal"/>
    <property type="match status" value="1"/>
</dbReference>
<keyword evidence="4 6" id="KW-0807">Transducer</keyword>
<evidence type="ECO:0000259" key="10">
    <source>
        <dbReference type="PROSITE" id="PS50885"/>
    </source>
</evidence>
<dbReference type="RefSeq" id="WP_319837285.1">
    <property type="nucleotide sequence ID" value="NZ_CP137624.1"/>
</dbReference>
<evidence type="ECO:0000256" key="2">
    <source>
        <dbReference type="ARBA" id="ARBA00022475"/>
    </source>
</evidence>
<keyword evidence="8" id="KW-1133">Transmembrane helix</keyword>
<accession>A0ABZ0S061</accession>
<keyword evidence="8" id="KW-0812">Transmembrane</keyword>
<dbReference type="EMBL" id="CP137624">
    <property type="protein sequence ID" value="WPK12578.1"/>
    <property type="molecule type" value="Genomic_DNA"/>
</dbReference>
<evidence type="ECO:0000256" key="8">
    <source>
        <dbReference type="SAM" id="Phobius"/>
    </source>
</evidence>
<proteinExistence type="inferred from homology"/>
<keyword evidence="2" id="KW-1003">Cell membrane</keyword>